<name>A0ABW7YSW5_9ACTN</name>
<evidence type="ECO:0000313" key="2">
    <source>
        <dbReference type="EMBL" id="MFI6499013.1"/>
    </source>
</evidence>
<accession>A0ABW7YSW5</accession>
<evidence type="ECO:0000256" key="1">
    <source>
        <dbReference type="SAM" id="SignalP"/>
    </source>
</evidence>
<feature type="chain" id="PRO_5046559844" description="Lipoprotein" evidence="1">
    <location>
        <begin position="27"/>
        <end position="166"/>
    </location>
</feature>
<keyword evidence="3" id="KW-1185">Reference proteome</keyword>
<dbReference type="PROSITE" id="PS51257">
    <property type="entry name" value="PROKAR_LIPOPROTEIN"/>
    <property type="match status" value="1"/>
</dbReference>
<feature type="signal peptide" evidence="1">
    <location>
        <begin position="1"/>
        <end position="26"/>
    </location>
</feature>
<organism evidence="2 3">
    <name type="scientific">Nonomuraea typhae</name>
    <dbReference type="NCBI Taxonomy" id="2603600"/>
    <lineage>
        <taxon>Bacteria</taxon>
        <taxon>Bacillati</taxon>
        <taxon>Actinomycetota</taxon>
        <taxon>Actinomycetes</taxon>
        <taxon>Streptosporangiales</taxon>
        <taxon>Streptosporangiaceae</taxon>
        <taxon>Nonomuraea</taxon>
    </lineage>
</organism>
<comment type="caution">
    <text evidence="2">The sequence shown here is derived from an EMBL/GenBank/DDBJ whole genome shotgun (WGS) entry which is preliminary data.</text>
</comment>
<keyword evidence="1" id="KW-0732">Signal</keyword>
<evidence type="ECO:0000313" key="3">
    <source>
        <dbReference type="Proteomes" id="UP001612741"/>
    </source>
</evidence>
<evidence type="ECO:0008006" key="4">
    <source>
        <dbReference type="Google" id="ProtNLM"/>
    </source>
</evidence>
<dbReference type="EMBL" id="JBITGY010000004">
    <property type="protein sequence ID" value="MFI6499013.1"/>
    <property type="molecule type" value="Genomic_DNA"/>
</dbReference>
<proteinExistence type="predicted"/>
<sequence length="166" mass="17612">MRSDTRRLRVIAAALASLAVATGCTGNTDTLTLAEASKQLITDGDKLVASQALASTGSATVTERAGEDSEAGCLKGQVQRFFRAQGDLKAPPNVRSPGGAAALMSSWLRLHSYEKIVDDLDLRDASLGMAVLRHPTTGITFLITIRDEPKPNILIVGKTRCYGRDG</sequence>
<dbReference type="RefSeq" id="WP_397082245.1">
    <property type="nucleotide sequence ID" value="NZ_JBITGY010000004.1"/>
</dbReference>
<protein>
    <recommendedName>
        <fullName evidence="4">Lipoprotein</fullName>
    </recommendedName>
</protein>
<gene>
    <name evidence="2" type="ORF">ACIBG2_16615</name>
</gene>
<reference evidence="2 3" key="1">
    <citation type="submission" date="2024-10" db="EMBL/GenBank/DDBJ databases">
        <title>The Natural Products Discovery Center: Release of the First 8490 Sequenced Strains for Exploring Actinobacteria Biosynthetic Diversity.</title>
        <authorList>
            <person name="Kalkreuter E."/>
            <person name="Kautsar S.A."/>
            <person name="Yang D."/>
            <person name="Bader C.D."/>
            <person name="Teijaro C.N."/>
            <person name="Fluegel L."/>
            <person name="Davis C.M."/>
            <person name="Simpson J.R."/>
            <person name="Lauterbach L."/>
            <person name="Steele A.D."/>
            <person name="Gui C."/>
            <person name="Meng S."/>
            <person name="Li G."/>
            <person name="Viehrig K."/>
            <person name="Ye F."/>
            <person name="Su P."/>
            <person name="Kiefer A.F."/>
            <person name="Nichols A."/>
            <person name="Cepeda A.J."/>
            <person name="Yan W."/>
            <person name="Fan B."/>
            <person name="Jiang Y."/>
            <person name="Adhikari A."/>
            <person name="Zheng C.-J."/>
            <person name="Schuster L."/>
            <person name="Cowan T.M."/>
            <person name="Smanski M.J."/>
            <person name="Chevrette M.G."/>
            <person name="De Carvalho L.P.S."/>
            <person name="Shen B."/>
        </authorList>
    </citation>
    <scope>NUCLEOTIDE SEQUENCE [LARGE SCALE GENOMIC DNA]</scope>
    <source>
        <strain evidence="2 3">NPDC050545</strain>
    </source>
</reference>
<dbReference type="Proteomes" id="UP001612741">
    <property type="component" value="Unassembled WGS sequence"/>
</dbReference>